<dbReference type="PANTHER" id="PTHR30137:SF8">
    <property type="entry name" value="BLR5498 PROTEIN"/>
    <property type="match status" value="1"/>
</dbReference>
<accession>A0A285EI01</accession>
<dbReference type="Gene3D" id="3.20.20.30">
    <property type="entry name" value="Luciferase-like domain"/>
    <property type="match status" value="1"/>
</dbReference>
<evidence type="ECO:0000259" key="3">
    <source>
        <dbReference type="Pfam" id="PF00296"/>
    </source>
</evidence>
<name>A0A285EI01_9ACTN</name>
<dbReference type="InterPro" id="IPR036661">
    <property type="entry name" value="Luciferase-like_sf"/>
</dbReference>
<reference evidence="4 5" key="1">
    <citation type="submission" date="2017-09" db="EMBL/GenBank/DDBJ databases">
        <authorList>
            <person name="Ehlers B."/>
            <person name="Leendertz F.H."/>
        </authorList>
    </citation>
    <scope>NUCLEOTIDE SEQUENCE [LARGE SCALE GENOMIC DNA]</scope>
    <source>
        <strain evidence="4 5">DSM 46844</strain>
    </source>
</reference>
<keyword evidence="1" id="KW-0560">Oxidoreductase</keyword>
<keyword evidence="5" id="KW-1185">Reference proteome</keyword>
<evidence type="ECO:0000313" key="5">
    <source>
        <dbReference type="Proteomes" id="UP000219514"/>
    </source>
</evidence>
<dbReference type="InterPro" id="IPR050766">
    <property type="entry name" value="Bact_Lucif_Oxidored"/>
</dbReference>
<dbReference type="AlphaFoldDB" id="A0A285EI01"/>
<dbReference type="OrthoDB" id="7903015at2"/>
<dbReference type="GO" id="GO:0004497">
    <property type="term" value="F:monooxygenase activity"/>
    <property type="evidence" value="ECO:0007669"/>
    <property type="project" value="UniProtKB-KW"/>
</dbReference>
<dbReference type="SUPFAM" id="SSF51679">
    <property type="entry name" value="Bacterial luciferase-like"/>
    <property type="match status" value="1"/>
</dbReference>
<dbReference type="PANTHER" id="PTHR30137">
    <property type="entry name" value="LUCIFERASE-LIKE MONOOXYGENASE"/>
    <property type="match status" value="1"/>
</dbReference>
<keyword evidence="2 4" id="KW-0503">Monooxygenase</keyword>
<dbReference type="Proteomes" id="UP000219514">
    <property type="component" value="Unassembled WGS sequence"/>
</dbReference>
<organism evidence="4 5">
    <name type="scientific">Geodermatophilus sabuli</name>
    <dbReference type="NCBI Taxonomy" id="1564158"/>
    <lineage>
        <taxon>Bacteria</taxon>
        <taxon>Bacillati</taxon>
        <taxon>Actinomycetota</taxon>
        <taxon>Actinomycetes</taxon>
        <taxon>Geodermatophilales</taxon>
        <taxon>Geodermatophilaceae</taxon>
        <taxon>Geodermatophilus</taxon>
    </lineage>
</organism>
<sequence length="351" mass="38443">MAIPTFGLFDHIEGIPGTPTHRLLRDRLELVRTADQAGFASVHFAEHHGTDLSLAPNQDLVVAAASQVTTDIRMGPMVKLLPMHHPVSLIEDMCVVDQLTEGRLEYGVGRGAVPAEHAWHGSSHRDARERFVDTLGIIADALRTGEISSEHSRYHDFPTMPMSTRPFQDHIPFWYPGNPETAGRYGMSLMWPGPIDPASYETYVTSWEAHRGERIRLDGPDSKPQVACSMLLAVAEREEDAVAVARRGADGLARRTVSAHRFDHVVITDDERDAVMAPLQAILAGLEMSIGLGAGTPAQITERFTGFLASGMVDRVVLMLPTGDMTLAEARRSLDLFVSEVQPQLELASVA</sequence>
<dbReference type="GO" id="GO:0005829">
    <property type="term" value="C:cytosol"/>
    <property type="evidence" value="ECO:0007669"/>
    <property type="project" value="TreeGrafter"/>
</dbReference>
<dbReference type="RefSeq" id="WP_097208558.1">
    <property type="nucleotide sequence ID" value="NZ_JACHXB010000002.1"/>
</dbReference>
<dbReference type="InterPro" id="IPR011251">
    <property type="entry name" value="Luciferase-like_dom"/>
</dbReference>
<dbReference type="Pfam" id="PF00296">
    <property type="entry name" value="Bac_luciferase"/>
    <property type="match status" value="1"/>
</dbReference>
<evidence type="ECO:0000256" key="1">
    <source>
        <dbReference type="ARBA" id="ARBA00023002"/>
    </source>
</evidence>
<protein>
    <submittedName>
        <fullName evidence="4">Flavin-dependent oxidoreductase, luciferase family (Includes alkanesulfonate monooxygenase SsuD and methylene tetrahydromethanopterin reductase)</fullName>
    </submittedName>
</protein>
<evidence type="ECO:0000256" key="2">
    <source>
        <dbReference type="ARBA" id="ARBA00023033"/>
    </source>
</evidence>
<proteinExistence type="predicted"/>
<dbReference type="GO" id="GO:0016705">
    <property type="term" value="F:oxidoreductase activity, acting on paired donors, with incorporation or reduction of molecular oxygen"/>
    <property type="evidence" value="ECO:0007669"/>
    <property type="project" value="InterPro"/>
</dbReference>
<dbReference type="EMBL" id="OBDO01000011">
    <property type="protein sequence ID" value="SNX98637.1"/>
    <property type="molecule type" value="Genomic_DNA"/>
</dbReference>
<feature type="domain" description="Luciferase-like" evidence="3">
    <location>
        <begin position="8"/>
        <end position="307"/>
    </location>
</feature>
<evidence type="ECO:0000313" key="4">
    <source>
        <dbReference type="EMBL" id="SNX98637.1"/>
    </source>
</evidence>
<gene>
    <name evidence="4" type="ORF">SAMN06893097_111153</name>
</gene>